<evidence type="ECO:0000259" key="7">
    <source>
        <dbReference type="PROSITE" id="PS00623"/>
    </source>
</evidence>
<dbReference type="Pfam" id="PF05199">
    <property type="entry name" value="GMC_oxred_C"/>
    <property type="match status" value="1"/>
</dbReference>
<evidence type="ECO:0000256" key="6">
    <source>
        <dbReference type="RuleBase" id="RU003968"/>
    </source>
</evidence>
<dbReference type="PROSITE" id="PS00623">
    <property type="entry name" value="GMC_OXRED_1"/>
    <property type="match status" value="1"/>
</dbReference>
<feature type="domain" description="Glucose-methanol-choline oxidoreductase N-terminal" evidence="7">
    <location>
        <begin position="121"/>
        <end position="144"/>
    </location>
</feature>
<evidence type="ECO:0000256" key="3">
    <source>
        <dbReference type="ARBA" id="ARBA00022630"/>
    </source>
</evidence>
<evidence type="ECO:0000256" key="5">
    <source>
        <dbReference type="PIRSR" id="PIRSR000137-2"/>
    </source>
</evidence>
<dbReference type="InterPro" id="IPR036188">
    <property type="entry name" value="FAD/NAD-bd_sf"/>
</dbReference>
<dbReference type="EMBL" id="JBEDNZ010000015">
    <property type="protein sequence ID" value="KAL0829193.1"/>
    <property type="molecule type" value="Genomic_DNA"/>
</dbReference>
<dbReference type="SUPFAM" id="SSF54373">
    <property type="entry name" value="FAD-linked reductases, C-terminal domain"/>
    <property type="match status" value="1"/>
</dbReference>
<accession>A0ABD0SWH3</accession>
<dbReference type="PANTHER" id="PTHR11552:SF147">
    <property type="entry name" value="CHOLINE DEHYDROGENASE, MITOCHONDRIAL"/>
    <property type="match status" value="1"/>
</dbReference>
<comment type="cofactor">
    <cofactor evidence="1 5">
        <name>FAD</name>
        <dbReference type="ChEBI" id="CHEBI:57692"/>
    </cofactor>
</comment>
<dbReference type="InterPro" id="IPR012132">
    <property type="entry name" value="GMC_OxRdtase"/>
</dbReference>
<evidence type="ECO:0000313" key="9">
    <source>
        <dbReference type="Proteomes" id="UP001549921"/>
    </source>
</evidence>
<dbReference type="PIRSF" id="PIRSF000137">
    <property type="entry name" value="Alcohol_oxidase"/>
    <property type="match status" value="1"/>
</dbReference>
<feature type="binding site" evidence="5">
    <location>
        <position position="123"/>
    </location>
    <ligand>
        <name>FAD</name>
        <dbReference type="ChEBI" id="CHEBI:57692"/>
    </ligand>
</feature>
<keyword evidence="3 6" id="KW-0285">Flavoprotein</keyword>
<dbReference type="Proteomes" id="UP001549921">
    <property type="component" value="Unassembled WGS sequence"/>
</dbReference>
<feature type="binding site" evidence="5">
    <location>
        <position position="264"/>
    </location>
    <ligand>
        <name>FAD</name>
        <dbReference type="ChEBI" id="CHEBI:57692"/>
    </ligand>
</feature>
<dbReference type="Gene3D" id="3.30.560.10">
    <property type="entry name" value="Glucose Oxidase, domain 3"/>
    <property type="match status" value="1"/>
</dbReference>
<gene>
    <name evidence="8" type="ORF">ABMA28_004030</name>
</gene>
<sequence>MYVEDFLANVTRIQYALSTISMLQLTSYLYPQSETVHDGATFDFIIVGAGSAGSVLANRLTEDPNVSVLLIEAGSDPPLESNLPGLASYLRNSRVDWNNTSPVDKQTYQCLKDYQYPISHGKVLGGSSSINQMYYVRGDPNDYNSWAAVANDQSWNYSNVLPYFIKSERLENISELDSYYQQFHGVEGYLGVRKLHSEKSSSYLQAFKEIGHNVVQDTNCNYTLGFSEQMVTIADGLRQSTANAFLSPITDKRSNLHILKEALVTKIIFNNDKTATGVMLTDKNKNTLTITSNKEVIVSAGGINSPQLLLLSGVGPKEHLQRLNIPVVADLPVGQNLQNHFVSMMVYKTSKPAPKKAPSNPHDFPFPVIDGFAALNSSQNFPDYQLASHITNADAFASFCSTVLSFSNEICDYFFNEIKDREIFVAEVANMNPLSRGSVTLKSVDPKELPLVSLSPFSDEADFENLVRYLEDAARLGDSAYFKSLGAEFLQLSSCKEFDFPSKDYFKCHVRCLVSTIYHYVGTCAMGSVVDSRLRVRDVRGLRVVDSSIMPSITSGNTNAPTIMIAEKAADMIKEDNPIVSEEHENTGTIM</sequence>
<evidence type="ECO:0000256" key="2">
    <source>
        <dbReference type="ARBA" id="ARBA00010790"/>
    </source>
</evidence>
<keyword evidence="4 5" id="KW-0274">FAD</keyword>
<dbReference type="PANTHER" id="PTHR11552">
    <property type="entry name" value="GLUCOSE-METHANOL-CHOLINE GMC OXIDOREDUCTASE"/>
    <property type="match status" value="1"/>
</dbReference>
<protein>
    <recommendedName>
        <fullName evidence="7">Glucose-methanol-choline oxidoreductase N-terminal domain-containing protein</fullName>
    </recommendedName>
</protein>
<name>A0ABD0SWH3_LOXSC</name>
<comment type="similarity">
    <text evidence="2 6">Belongs to the GMC oxidoreductase family.</text>
</comment>
<evidence type="ECO:0000256" key="4">
    <source>
        <dbReference type="ARBA" id="ARBA00022827"/>
    </source>
</evidence>
<dbReference type="Pfam" id="PF00732">
    <property type="entry name" value="GMC_oxred_N"/>
    <property type="match status" value="1"/>
</dbReference>
<dbReference type="InterPro" id="IPR000172">
    <property type="entry name" value="GMC_OxRdtase_N"/>
</dbReference>
<organism evidence="8 9">
    <name type="scientific">Loxostege sticticalis</name>
    <name type="common">Beet webworm moth</name>
    <dbReference type="NCBI Taxonomy" id="481309"/>
    <lineage>
        <taxon>Eukaryota</taxon>
        <taxon>Metazoa</taxon>
        <taxon>Ecdysozoa</taxon>
        <taxon>Arthropoda</taxon>
        <taxon>Hexapoda</taxon>
        <taxon>Insecta</taxon>
        <taxon>Pterygota</taxon>
        <taxon>Neoptera</taxon>
        <taxon>Endopterygota</taxon>
        <taxon>Lepidoptera</taxon>
        <taxon>Glossata</taxon>
        <taxon>Ditrysia</taxon>
        <taxon>Pyraloidea</taxon>
        <taxon>Crambidae</taxon>
        <taxon>Pyraustinae</taxon>
        <taxon>Loxostege</taxon>
    </lineage>
</organism>
<evidence type="ECO:0000313" key="8">
    <source>
        <dbReference type="EMBL" id="KAL0829193.1"/>
    </source>
</evidence>
<reference evidence="8 9" key="1">
    <citation type="submission" date="2024-06" db="EMBL/GenBank/DDBJ databases">
        <title>A chromosome-level genome assembly of beet webworm, Loxostege sticticalis.</title>
        <authorList>
            <person name="Zhang Y."/>
        </authorList>
    </citation>
    <scope>NUCLEOTIDE SEQUENCE [LARGE SCALE GENOMIC DNA]</scope>
    <source>
        <strain evidence="8">AQ028</strain>
        <tissue evidence="8">Male pupae</tissue>
    </source>
</reference>
<proteinExistence type="inferred from homology"/>
<dbReference type="Gene3D" id="3.50.50.60">
    <property type="entry name" value="FAD/NAD(P)-binding domain"/>
    <property type="match status" value="1"/>
</dbReference>
<dbReference type="SUPFAM" id="SSF51905">
    <property type="entry name" value="FAD/NAD(P)-binding domain"/>
    <property type="match status" value="1"/>
</dbReference>
<dbReference type="InterPro" id="IPR007867">
    <property type="entry name" value="GMC_OxRtase_C"/>
</dbReference>
<dbReference type="AlphaFoldDB" id="A0ABD0SWH3"/>
<comment type="caution">
    <text evidence="8">The sequence shown here is derived from an EMBL/GenBank/DDBJ whole genome shotgun (WGS) entry which is preliminary data.</text>
</comment>
<evidence type="ECO:0000256" key="1">
    <source>
        <dbReference type="ARBA" id="ARBA00001974"/>
    </source>
</evidence>